<dbReference type="EMBL" id="JABTTQ020000006">
    <property type="protein sequence ID" value="KAK6152731.1"/>
    <property type="molecule type" value="Genomic_DNA"/>
</dbReference>
<evidence type="ECO:0000313" key="4">
    <source>
        <dbReference type="Proteomes" id="UP001318860"/>
    </source>
</evidence>
<evidence type="ECO:0000256" key="1">
    <source>
        <dbReference type="SAM" id="MobiDB-lite"/>
    </source>
</evidence>
<sequence>MSMHGKTDSEVTSLAPSSPNRAVYYVQSPSRDSHDGEKTTNSFHSTPILSPMGSPGRHSRDSSSTRYSGSLKPGSQKSSNGSRRHHHRKAEKQWKEFDAIEEEGLLDEEGGRRGLPRRCYFPAFVVGFFVLFSFFALILWGASRNQKPVVTMKSILFDSFVIQAGSDSSGVGTEMVNMNSTVKMVFRNTGTFFGVHVTSTPLDLSFSELTLASGTIKKFYQSRSSQKTVTVMLRGSNIPLYGGGANLSSQNGKPVAPVPLNLNFTIRARAYILGQLVKPKFYKRIQCSMVLDPKKMNVAIPLKNKDFNSPYNFRNSLGKVSFQAAPPESSVVYGDAADDNVLSSIKGTTLSPIFLPLDCKAEMTDLRARLGELRFTNINSLISAGLMVAPL</sequence>
<name>A0ABR0X1P2_REHGL</name>
<feature type="transmembrane region" description="Helical" evidence="2">
    <location>
        <begin position="119"/>
        <end position="142"/>
    </location>
</feature>
<dbReference type="Proteomes" id="UP001318860">
    <property type="component" value="Unassembled WGS sequence"/>
</dbReference>
<keyword evidence="4" id="KW-1185">Reference proteome</keyword>
<organism evidence="3 4">
    <name type="scientific">Rehmannia glutinosa</name>
    <name type="common">Chinese foxglove</name>
    <dbReference type="NCBI Taxonomy" id="99300"/>
    <lineage>
        <taxon>Eukaryota</taxon>
        <taxon>Viridiplantae</taxon>
        <taxon>Streptophyta</taxon>
        <taxon>Embryophyta</taxon>
        <taxon>Tracheophyta</taxon>
        <taxon>Spermatophyta</taxon>
        <taxon>Magnoliopsida</taxon>
        <taxon>eudicotyledons</taxon>
        <taxon>Gunneridae</taxon>
        <taxon>Pentapetalae</taxon>
        <taxon>asterids</taxon>
        <taxon>lamiids</taxon>
        <taxon>Lamiales</taxon>
        <taxon>Orobanchaceae</taxon>
        <taxon>Rehmannieae</taxon>
        <taxon>Rehmannia</taxon>
    </lineage>
</organism>
<evidence type="ECO:0000256" key="2">
    <source>
        <dbReference type="SAM" id="Phobius"/>
    </source>
</evidence>
<feature type="region of interest" description="Disordered" evidence="1">
    <location>
        <begin position="1"/>
        <end position="94"/>
    </location>
</feature>
<comment type="caution">
    <text evidence="3">The sequence shown here is derived from an EMBL/GenBank/DDBJ whole genome shotgun (WGS) entry which is preliminary data.</text>
</comment>
<feature type="compositionally biased region" description="Polar residues" evidence="1">
    <location>
        <begin position="10"/>
        <end position="20"/>
    </location>
</feature>
<keyword evidence="2" id="KW-0472">Membrane</keyword>
<accession>A0ABR0X1P2</accession>
<dbReference type="InterPro" id="IPR055301">
    <property type="entry name" value="Lea14-like_2"/>
</dbReference>
<keyword evidence="2" id="KW-0812">Transmembrane</keyword>
<dbReference type="PANTHER" id="PTHR31852">
    <property type="entry name" value="LATE EMBRYOGENESIS ABUNDANT (LEA) HYDROXYPROLINE-RICH GLYCOPROTEIN FAMILY"/>
    <property type="match status" value="1"/>
</dbReference>
<keyword evidence="2" id="KW-1133">Transmembrane helix</keyword>
<proteinExistence type="predicted"/>
<protein>
    <recommendedName>
        <fullName evidence="5">Late embryogenesis abundant protein LEA-2 subgroup domain-containing protein</fullName>
    </recommendedName>
</protein>
<evidence type="ECO:0000313" key="3">
    <source>
        <dbReference type="EMBL" id="KAK6152731.1"/>
    </source>
</evidence>
<gene>
    <name evidence="3" type="ORF">DH2020_012370</name>
</gene>
<evidence type="ECO:0008006" key="5">
    <source>
        <dbReference type="Google" id="ProtNLM"/>
    </source>
</evidence>
<reference evidence="3 4" key="1">
    <citation type="journal article" date="2021" name="Comput. Struct. Biotechnol. J.">
        <title>De novo genome assembly of the potent medicinal plant Rehmannia glutinosa using nanopore technology.</title>
        <authorList>
            <person name="Ma L."/>
            <person name="Dong C."/>
            <person name="Song C."/>
            <person name="Wang X."/>
            <person name="Zheng X."/>
            <person name="Niu Y."/>
            <person name="Chen S."/>
            <person name="Feng W."/>
        </authorList>
    </citation>
    <scope>NUCLEOTIDE SEQUENCE [LARGE SCALE GENOMIC DNA]</scope>
    <source>
        <strain evidence="3">DH-2019</strain>
    </source>
</reference>
<feature type="compositionally biased region" description="Polar residues" evidence="1">
    <location>
        <begin position="39"/>
        <end position="48"/>
    </location>
</feature>